<feature type="domain" description="Prohead serine protease" evidence="4">
    <location>
        <begin position="6"/>
        <end position="166"/>
    </location>
</feature>
<keyword evidence="6" id="KW-1185">Reference proteome</keyword>
<reference evidence="5 6" key="1">
    <citation type="journal article" date="2015" name="Stand. Genomic Sci.">
        <title>Genomic Encyclopedia of Bacterial and Archaeal Type Strains, Phase III: the genomes of soil and plant-associated and newly described type strains.</title>
        <authorList>
            <person name="Whitman W.B."/>
            <person name="Woyke T."/>
            <person name="Klenk H.P."/>
            <person name="Zhou Y."/>
            <person name="Lilburn T.G."/>
            <person name="Beck B.J."/>
            <person name="De Vos P."/>
            <person name="Vandamme P."/>
            <person name="Eisen J.A."/>
            <person name="Garrity G."/>
            <person name="Hugenholtz P."/>
            <person name="Kyrpides N.C."/>
        </authorList>
    </citation>
    <scope>NUCLEOTIDE SEQUENCE [LARGE SCALE GENOMIC DNA]</scope>
    <source>
        <strain evidence="5 6">CGMCC 1.10947</strain>
    </source>
</reference>
<comment type="caution">
    <text evidence="5">The sequence shown here is derived from an EMBL/GenBank/DDBJ whole genome shotgun (WGS) entry which is preliminary data.</text>
</comment>
<keyword evidence="1" id="KW-1188">Viral release from host cell</keyword>
<dbReference type="EMBL" id="VLKL01000003">
    <property type="protein sequence ID" value="TWI08911.1"/>
    <property type="molecule type" value="Genomic_DNA"/>
</dbReference>
<proteinExistence type="predicted"/>
<dbReference type="GO" id="GO:0006508">
    <property type="term" value="P:proteolysis"/>
    <property type="evidence" value="ECO:0007669"/>
    <property type="project" value="UniProtKB-KW"/>
</dbReference>
<name>A0A562LMT4_9BRAD</name>
<dbReference type="AlphaFoldDB" id="A0A562LMT4"/>
<organism evidence="5 6">
    <name type="scientific">Bradyrhizobium daqingense</name>
    <dbReference type="NCBI Taxonomy" id="993502"/>
    <lineage>
        <taxon>Bacteria</taxon>
        <taxon>Pseudomonadati</taxon>
        <taxon>Pseudomonadota</taxon>
        <taxon>Alphaproteobacteria</taxon>
        <taxon>Hyphomicrobiales</taxon>
        <taxon>Nitrobacteraceae</taxon>
        <taxon>Bradyrhizobium</taxon>
    </lineage>
</organism>
<dbReference type="RefSeq" id="WP_231088408.1">
    <property type="nucleotide sequence ID" value="NZ_CP088014.1"/>
</dbReference>
<dbReference type="Proteomes" id="UP000317176">
    <property type="component" value="Unassembled WGS sequence"/>
</dbReference>
<evidence type="ECO:0000256" key="3">
    <source>
        <dbReference type="ARBA" id="ARBA00022801"/>
    </source>
</evidence>
<dbReference type="Pfam" id="PF04586">
    <property type="entry name" value="Peptidase_S78"/>
    <property type="match status" value="1"/>
</dbReference>
<gene>
    <name evidence="5" type="ORF">IQ17_01736</name>
</gene>
<evidence type="ECO:0000313" key="5">
    <source>
        <dbReference type="EMBL" id="TWI08911.1"/>
    </source>
</evidence>
<sequence>MPAADIEVRDASAEQAGTIIRGYCALYDSPTIIGGEYTEKIARGAFSKTIATGDVVALLAHDWGRVLGRQAAGSLRLKDTPIGLSFELDVDASTPSGQEALGTVRSRAVKGCSFGFRVLWHDWSDDDEMPLRIIREIELYEISLLANPAYEATSAWISSRSVAETNSQAALRRIREAQLRRGIA</sequence>
<dbReference type="InterPro" id="IPR006433">
    <property type="entry name" value="Prohead_protease"/>
</dbReference>
<evidence type="ECO:0000259" key="4">
    <source>
        <dbReference type="Pfam" id="PF04586"/>
    </source>
</evidence>
<evidence type="ECO:0000256" key="2">
    <source>
        <dbReference type="ARBA" id="ARBA00022670"/>
    </source>
</evidence>
<evidence type="ECO:0000313" key="6">
    <source>
        <dbReference type="Proteomes" id="UP000317176"/>
    </source>
</evidence>
<keyword evidence="3" id="KW-0378">Hydrolase</keyword>
<dbReference type="InterPro" id="IPR054613">
    <property type="entry name" value="Peptidase_S78_dom"/>
</dbReference>
<protein>
    <recommendedName>
        <fullName evidence="4">Prohead serine protease domain-containing protein</fullName>
    </recommendedName>
</protein>
<dbReference type="GO" id="GO:0008233">
    <property type="term" value="F:peptidase activity"/>
    <property type="evidence" value="ECO:0007669"/>
    <property type="project" value="UniProtKB-KW"/>
</dbReference>
<keyword evidence="2" id="KW-0645">Protease</keyword>
<accession>A0A562LMT4</accession>
<evidence type="ECO:0000256" key="1">
    <source>
        <dbReference type="ARBA" id="ARBA00022612"/>
    </source>
</evidence>
<dbReference type="NCBIfam" id="TIGR01543">
    <property type="entry name" value="proheadase_HK97"/>
    <property type="match status" value="1"/>
</dbReference>